<proteinExistence type="predicted"/>
<feature type="region of interest" description="Disordered" evidence="1">
    <location>
        <begin position="20"/>
        <end position="71"/>
    </location>
</feature>
<gene>
    <name evidence="2" type="ORF">FFLO_05844</name>
</gene>
<name>A0A8K0NNK6_9TREE</name>
<comment type="caution">
    <text evidence="2">The sequence shown here is derived from an EMBL/GenBank/DDBJ whole genome shotgun (WGS) entry which is preliminary data.</text>
</comment>
<reference evidence="2" key="1">
    <citation type="submission" date="2020-04" db="EMBL/GenBank/DDBJ databases">
        <title>Analysis of mating type loci in Filobasidium floriforme.</title>
        <authorList>
            <person name="Nowrousian M."/>
        </authorList>
    </citation>
    <scope>NUCLEOTIDE SEQUENCE</scope>
    <source>
        <strain evidence="2">CBS 6242</strain>
    </source>
</reference>
<evidence type="ECO:0000313" key="3">
    <source>
        <dbReference type="Proteomes" id="UP000812966"/>
    </source>
</evidence>
<evidence type="ECO:0000313" key="2">
    <source>
        <dbReference type="EMBL" id="KAG7528986.1"/>
    </source>
</evidence>
<organism evidence="2 3">
    <name type="scientific">Filobasidium floriforme</name>
    <dbReference type="NCBI Taxonomy" id="5210"/>
    <lineage>
        <taxon>Eukaryota</taxon>
        <taxon>Fungi</taxon>
        <taxon>Dikarya</taxon>
        <taxon>Basidiomycota</taxon>
        <taxon>Agaricomycotina</taxon>
        <taxon>Tremellomycetes</taxon>
        <taxon>Filobasidiales</taxon>
        <taxon>Filobasidiaceae</taxon>
        <taxon>Filobasidium</taxon>
    </lineage>
</organism>
<dbReference type="AlphaFoldDB" id="A0A8K0NNK6"/>
<keyword evidence="3" id="KW-1185">Reference proteome</keyword>
<dbReference type="EMBL" id="JABELV010000161">
    <property type="protein sequence ID" value="KAG7528986.1"/>
    <property type="molecule type" value="Genomic_DNA"/>
</dbReference>
<feature type="region of interest" description="Disordered" evidence="1">
    <location>
        <begin position="375"/>
        <end position="431"/>
    </location>
</feature>
<dbReference type="Proteomes" id="UP000812966">
    <property type="component" value="Unassembled WGS sequence"/>
</dbReference>
<sequence length="512" mass="55643">MSHDSLTPVRKVARRAIEATIGSKDAQANPEVDAPGSAQDYPVVDNANDHHPTVSTPTSANAGPANPPIDLQHVSQASSELPELTESVVSQPSHLIDQDPFNASPAITSVLLHESGRTGSSSMESFVQWLPPARRIIIETETILYWCAVLGYFLTNTLFNGGSIDLNQKLKSTRKLARPLPNKSKDKSTLITSDHNKPDLVLTYKSVGGRFDTWRLCMVIEAKPATKWGTAMAQIIVYMMKALLMDGCTMGLVIAGTEYRFLFWSADPNGVQHLYIVVPEEYTVSGKPIGKSITFKAAVDNLTKSAEEWDLAEGDTSEQFASVSRRNLFRIFSHLERRTAASDGRTGAFDDCPPGLEEAKTVEITGPLWDHMPGSSFPATNGMGVENVDGIDESGADETFESIPEDDGEDYDDQEGTDGAAESEGGFDDIGGTNRAVALSFARFQAMGRVKHQIGSWQAKPDPSDLPGMVSSNTDSSIGSQIPVTPQLNRDQAVFHDPKTYTQADWDFIFPA</sequence>
<feature type="compositionally biased region" description="Acidic residues" evidence="1">
    <location>
        <begin position="389"/>
        <end position="416"/>
    </location>
</feature>
<accession>A0A8K0NNK6</accession>
<evidence type="ECO:0000256" key="1">
    <source>
        <dbReference type="SAM" id="MobiDB-lite"/>
    </source>
</evidence>
<protein>
    <submittedName>
        <fullName evidence="2">Uncharacterized protein</fullName>
    </submittedName>
</protein>